<dbReference type="GO" id="GO:0016787">
    <property type="term" value="F:hydrolase activity"/>
    <property type="evidence" value="ECO:0007669"/>
    <property type="project" value="UniProtKB-KW"/>
</dbReference>
<dbReference type="Proteomes" id="UP000266975">
    <property type="component" value="Unassembled WGS sequence"/>
</dbReference>
<dbReference type="InterPro" id="IPR000639">
    <property type="entry name" value="Epox_hydrolase-like"/>
</dbReference>
<evidence type="ECO:0000259" key="2">
    <source>
        <dbReference type="Pfam" id="PF00561"/>
    </source>
</evidence>
<comment type="caution">
    <text evidence="3">The sequence shown here is derived from an EMBL/GenBank/DDBJ whole genome shotgun (WGS) entry which is preliminary data.</text>
</comment>
<dbReference type="Pfam" id="PF00561">
    <property type="entry name" value="Abhydrolase_1"/>
    <property type="match status" value="1"/>
</dbReference>
<dbReference type="InterPro" id="IPR000073">
    <property type="entry name" value="AB_hydrolase_1"/>
</dbReference>
<dbReference type="PRINTS" id="PR00111">
    <property type="entry name" value="ABHYDROLASE"/>
</dbReference>
<dbReference type="AlphaFoldDB" id="A0A3M8K921"/>
<dbReference type="Gene3D" id="3.40.50.1820">
    <property type="entry name" value="alpha/beta hydrolase"/>
    <property type="match status" value="1"/>
</dbReference>
<dbReference type="PANTHER" id="PTHR43329">
    <property type="entry name" value="EPOXIDE HYDROLASE"/>
    <property type="match status" value="1"/>
</dbReference>
<keyword evidence="1 3" id="KW-0378">Hydrolase</keyword>
<evidence type="ECO:0000313" key="4">
    <source>
        <dbReference type="Proteomes" id="UP000266975"/>
    </source>
</evidence>
<dbReference type="InterPro" id="IPR029058">
    <property type="entry name" value="AB_hydrolase_fold"/>
</dbReference>
<keyword evidence="4" id="KW-1185">Reference proteome</keyword>
<feature type="domain" description="AB hydrolase-1" evidence="2">
    <location>
        <begin position="45"/>
        <end position="194"/>
    </location>
</feature>
<dbReference type="OrthoDB" id="2987348at2"/>
<sequence length="310" mass="33609">MSTRRQRHRPLPPSVVELSGSYEHELVHTRGVRLHVATAGEDTNPLIVLLHGSFSGWFEFSEVIEPLAAAGFHVAAVDARGYGMSDKPPGTAGDGLRTATGDIAGLILAMGHDNAVVVGSDTGGAIAWTLAAQYPERVAALVSISSAHPTDLRRAIAARPWNFPWLLVRSTFSRLPASVLCRIPGLIPMAYRRQLRLNTDGRFQQTPAFDEVLELRQKSAEIGNALPAIVRNNRLLTAAVPLRSLDGKVAAPSLLIHPDVRAWRHLTIRSQSRVSGPVSTAIVPRTKNLPQLEDPAVLVAKIVDFLGRRL</sequence>
<reference evidence="3 4" key="1">
    <citation type="submission" date="2018-02" db="EMBL/GenBank/DDBJ databases">
        <title>Corynebacterium alimpuense sp. nov., a marine obligate actinomycete isolated from sediments of Valparaiso bay, Chile.</title>
        <authorList>
            <person name="Claverias F."/>
            <person name="Gonzales-Siles L."/>
            <person name="Salva-Serra F."/>
            <person name="Inganaes E."/>
            <person name="Molin K."/>
            <person name="Cumsille A."/>
            <person name="Undabarrena A."/>
            <person name="Couve E."/>
            <person name="Moore E.R.B."/>
            <person name="Gomila M."/>
            <person name="Camara B."/>
        </authorList>
    </citation>
    <scope>NUCLEOTIDE SEQUENCE [LARGE SCALE GENOMIC DNA]</scope>
    <source>
        <strain evidence="3 4">CCUG 69366</strain>
    </source>
</reference>
<protein>
    <submittedName>
        <fullName evidence="3">Alpha/beta hydrolase</fullName>
    </submittedName>
</protein>
<dbReference type="RefSeq" id="WP_123048149.1">
    <property type="nucleotide sequence ID" value="NZ_PTJO01000004.1"/>
</dbReference>
<evidence type="ECO:0000256" key="1">
    <source>
        <dbReference type="ARBA" id="ARBA00022801"/>
    </source>
</evidence>
<organism evidence="3 4">
    <name type="scientific">Corynebacterium alimapuense</name>
    <dbReference type="NCBI Taxonomy" id="1576874"/>
    <lineage>
        <taxon>Bacteria</taxon>
        <taxon>Bacillati</taxon>
        <taxon>Actinomycetota</taxon>
        <taxon>Actinomycetes</taxon>
        <taxon>Mycobacteriales</taxon>
        <taxon>Corynebacteriaceae</taxon>
        <taxon>Corynebacterium</taxon>
    </lineage>
</organism>
<dbReference type="PRINTS" id="PR00412">
    <property type="entry name" value="EPOXHYDRLASE"/>
</dbReference>
<name>A0A3M8K921_9CORY</name>
<gene>
    <name evidence="3" type="ORF">C5L39_06950</name>
</gene>
<proteinExistence type="predicted"/>
<dbReference type="SUPFAM" id="SSF53474">
    <property type="entry name" value="alpha/beta-Hydrolases"/>
    <property type="match status" value="1"/>
</dbReference>
<dbReference type="EMBL" id="PTJO01000004">
    <property type="protein sequence ID" value="RNE49014.1"/>
    <property type="molecule type" value="Genomic_DNA"/>
</dbReference>
<accession>A0A3M8K921</accession>
<evidence type="ECO:0000313" key="3">
    <source>
        <dbReference type="EMBL" id="RNE49014.1"/>
    </source>
</evidence>